<sequence length="240" mass="27611">MKIYKLFIVLYLSSASVFSQIKKDLENQTNDKGERIGFWKGYYQGSNRIRYEGNFKNGVEIGVFKYFADNDKKSLKATREFDGKGGAYTIFFDENGLKVSEGKVVNKLRQGIWKYYHKGLNAVMCIENYIDDRVEGNKKVFFTDGVLAEEVMYKNGVKNGISKIYSKGGTLKEEALFLQGFMHGDYKVFEDNGVVLIQGQYKEGKKKGLWKYFDSNKNLIKEINTDTINGYKKPSLIKKK</sequence>
<dbReference type="EMBL" id="MTCY01000029">
    <property type="protein sequence ID" value="OWP76223.1"/>
    <property type="molecule type" value="Genomic_DNA"/>
</dbReference>
<name>A0A246G9H1_9FLAO</name>
<accession>A0A246G9H1</accession>
<dbReference type="PANTHER" id="PTHR33706:SF1">
    <property type="entry name" value="TPR REPEAT PROTEIN"/>
    <property type="match status" value="1"/>
</dbReference>
<feature type="signal peptide" evidence="1">
    <location>
        <begin position="1"/>
        <end position="19"/>
    </location>
</feature>
<proteinExistence type="predicted"/>
<evidence type="ECO:0000313" key="2">
    <source>
        <dbReference type="EMBL" id="OWP76223.1"/>
    </source>
</evidence>
<dbReference type="SUPFAM" id="SSF82185">
    <property type="entry name" value="Histone H3 K4-specific methyltransferase SET7/9 N-terminal domain"/>
    <property type="match status" value="2"/>
</dbReference>
<feature type="chain" id="PRO_5013235872" description="MORN repeat variant" evidence="1">
    <location>
        <begin position="20"/>
        <end position="240"/>
    </location>
</feature>
<evidence type="ECO:0000256" key="1">
    <source>
        <dbReference type="SAM" id="SignalP"/>
    </source>
</evidence>
<gene>
    <name evidence="2" type="ORF">BWK62_10120</name>
</gene>
<organism evidence="2 3">
    <name type="scientific">Flavobacterium columnare</name>
    <dbReference type="NCBI Taxonomy" id="996"/>
    <lineage>
        <taxon>Bacteria</taxon>
        <taxon>Pseudomonadati</taxon>
        <taxon>Bacteroidota</taxon>
        <taxon>Flavobacteriia</taxon>
        <taxon>Flavobacteriales</taxon>
        <taxon>Flavobacteriaceae</taxon>
        <taxon>Flavobacterium</taxon>
    </lineage>
</organism>
<reference evidence="2 3" key="1">
    <citation type="journal article" date="2017" name="Infect. Genet. Evol.">
        <title>Comparative genome analysis of fish pathogen Flavobacterium columnare reveals extensive sequence diversity within the species.</title>
        <authorList>
            <person name="Kayansamruaj P."/>
            <person name="Dong H.T."/>
            <person name="Hirono I."/>
            <person name="Kondo H."/>
            <person name="Senapin S."/>
            <person name="Rodkhum C."/>
        </authorList>
    </citation>
    <scope>NUCLEOTIDE SEQUENCE [LARGE SCALE GENOMIC DNA]</scope>
    <source>
        <strain evidence="2 3">1214</strain>
    </source>
</reference>
<evidence type="ECO:0000313" key="3">
    <source>
        <dbReference type="Proteomes" id="UP000198034"/>
    </source>
</evidence>
<keyword evidence="1" id="KW-0732">Signal</keyword>
<comment type="caution">
    <text evidence="2">The sequence shown here is derived from an EMBL/GenBank/DDBJ whole genome shotgun (WGS) entry which is preliminary data.</text>
</comment>
<dbReference type="Gene3D" id="3.90.930.1">
    <property type="match status" value="1"/>
</dbReference>
<dbReference type="OrthoDB" id="9785122at2"/>
<evidence type="ECO:0008006" key="4">
    <source>
        <dbReference type="Google" id="ProtNLM"/>
    </source>
</evidence>
<dbReference type="InterPro" id="IPR011652">
    <property type="entry name" value="MORN_2"/>
</dbReference>
<dbReference type="AlphaFoldDB" id="A0A246G9H1"/>
<dbReference type="PANTHER" id="PTHR33706">
    <property type="entry name" value="MORN VARIANT REPEAT PROTEIN"/>
    <property type="match status" value="1"/>
</dbReference>
<dbReference type="Pfam" id="PF07661">
    <property type="entry name" value="MORN_2"/>
    <property type="match status" value="3"/>
</dbReference>
<protein>
    <recommendedName>
        <fullName evidence="4">MORN repeat variant</fullName>
    </recommendedName>
</protein>
<dbReference type="Gene3D" id="2.20.110.10">
    <property type="entry name" value="Histone H3 K4-specific methyltransferase SET7/9 N-terminal domain"/>
    <property type="match status" value="1"/>
</dbReference>
<dbReference type="Proteomes" id="UP000198034">
    <property type="component" value="Unassembled WGS sequence"/>
</dbReference>